<keyword evidence="7 9" id="KW-0472">Membrane</keyword>
<name>A0A0K0D3P7_ANGCA</name>
<keyword evidence="8" id="KW-0739">Sodium transport</keyword>
<evidence type="ECO:0000313" key="11">
    <source>
        <dbReference type="Proteomes" id="UP000035642"/>
    </source>
</evidence>
<evidence type="ECO:0000256" key="6">
    <source>
        <dbReference type="ARBA" id="ARBA00023065"/>
    </source>
</evidence>
<dbReference type="InterPro" id="IPR018422">
    <property type="entry name" value="Cation/H_exchanger_CPA1"/>
</dbReference>
<evidence type="ECO:0000313" key="12">
    <source>
        <dbReference type="WBParaSite" id="ACAC_0000469201-mRNA-1"/>
    </source>
</evidence>
<accession>A0A0K0D3P7</accession>
<keyword evidence="11" id="KW-1185">Reference proteome</keyword>
<feature type="transmembrane region" description="Helical" evidence="9">
    <location>
        <begin position="97"/>
        <end position="118"/>
    </location>
</feature>
<evidence type="ECO:0000256" key="8">
    <source>
        <dbReference type="ARBA" id="ARBA00023201"/>
    </source>
</evidence>
<keyword evidence="4 9" id="KW-1133">Transmembrane helix</keyword>
<evidence type="ECO:0000256" key="7">
    <source>
        <dbReference type="ARBA" id="ARBA00023136"/>
    </source>
</evidence>
<dbReference type="WBParaSite" id="ACAC_0000469201-mRNA-1">
    <property type="protein sequence ID" value="ACAC_0000469201-mRNA-1"/>
    <property type="gene ID" value="ACAC_0000469201"/>
</dbReference>
<keyword evidence="3 9" id="KW-0812">Transmembrane</keyword>
<evidence type="ECO:0000256" key="5">
    <source>
        <dbReference type="ARBA" id="ARBA00023053"/>
    </source>
</evidence>
<proteinExistence type="predicted"/>
<sequence>MSGILAIVTCGLMMKPYIAGNLNEKALTTVKYSLKTLSSCCEAIIFVFLGLSTFSKNHTWDLTFALVTVTACICCRFIGVMILTWIANEKRVQKIGLMDQVIMGYGGLRGAICYGLVMTLDKDAIPAKDMLVSTTVVVIVITVFFQGTTIKPLVRLLNVKTQEPQQKTVTQQWRRRLSEFNHNYVQPTLMRTPTSRGEKLMEKYSALSAEEQRLRLLERFGV</sequence>
<dbReference type="PANTHER" id="PTHR10110:SF125">
    <property type="entry name" value="SODIUM_HYDROGEN EXCHANGER"/>
    <property type="match status" value="1"/>
</dbReference>
<dbReference type="Proteomes" id="UP000035642">
    <property type="component" value="Unassembled WGS sequence"/>
</dbReference>
<feature type="transmembrane region" description="Helical" evidence="9">
    <location>
        <begin position="130"/>
        <end position="150"/>
    </location>
</feature>
<feature type="transmembrane region" description="Helical" evidence="9">
    <location>
        <begin position="63"/>
        <end position="85"/>
    </location>
</feature>
<evidence type="ECO:0000256" key="4">
    <source>
        <dbReference type="ARBA" id="ARBA00022989"/>
    </source>
</evidence>
<feature type="domain" description="Cation/H+ exchanger transmembrane" evidence="10">
    <location>
        <begin position="1"/>
        <end position="155"/>
    </location>
</feature>
<dbReference type="AlphaFoldDB" id="A0A0K0D3P7"/>
<dbReference type="GO" id="GO:0015386">
    <property type="term" value="F:potassium:proton antiporter activity"/>
    <property type="evidence" value="ECO:0007669"/>
    <property type="project" value="TreeGrafter"/>
</dbReference>
<dbReference type="GO" id="GO:0005886">
    <property type="term" value="C:plasma membrane"/>
    <property type="evidence" value="ECO:0007669"/>
    <property type="project" value="TreeGrafter"/>
</dbReference>
<dbReference type="PANTHER" id="PTHR10110">
    <property type="entry name" value="SODIUM/HYDROGEN EXCHANGER"/>
    <property type="match status" value="1"/>
</dbReference>
<dbReference type="Pfam" id="PF00999">
    <property type="entry name" value="Na_H_Exchanger"/>
    <property type="match status" value="1"/>
</dbReference>
<keyword evidence="6" id="KW-0406">Ion transport</keyword>
<evidence type="ECO:0000256" key="1">
    <source>
        <dbReference type="ARBA" id="ARBA00004141"/>
    </source>
</evidence>
<protein>
    <submittedName>
        <fullName evidence="12">Na_H_Exchanger domain-containing protein</fullName>
    </submittedName>
</protein>
<dbReference type="InterPro" id="IPR006153">
    <property type="entry name" value="Cation/H_exchanger_TM"/>
</dbReference>
<reference evidence="11" key="1">
    <citation type="submission" date="2012-09" db="EMBL/GenBank/DDBJ databases">
        <authorList>
            <person name="Martin A.A."/>
        </authorList>
    </citation>
    <scope>NUCLEOTIDE SEQUENCE</scope>
</reference>
<evidence type="ECO:0000256" key="3">
    <source>
        <dbReference type="ARBA" id="ARBA00022692"/>
    </source>
</evidence>
<feature type="transmembrane region" description="Helical" evidence="9">
    <location>
        <begin position="32"/>
        <end position="51"/>
    </location>
</feature>
<evidence type="ECO:0000259" key="10">
    <source>
        <dbReference type="Pfam" id="PF00999"/>
    </source>
</evidence>
<dbReference type="STRING" id="6313.A0A0K0D3P7"/>
<evidence type="ECO:0000256" key="9">
    <source>
        <dbReference type="SAM" id="Phobius"/>
    </source>
</evidence>
<keyword evidence="5" id="KW-0915">Sodium</keyword>
<dbReference type="GO" id="GO:0015385">
    <property type="term" value="F:sodium:proton antiporter activity"/>
    <property type="evidence" value="ECO:0007669"/>
    <property type="project" value="InterPro"/>
</dbReference>
<evidence type="ECO:0000256" key="2">
    <source>
        <dbReference type="ARBA" id="ARBA00022448"/>
    </source>
</evidence>
<organism evidence="11 12">
    <name type="scientific">Angiostrongylus cantonensis</name>
    <name type="common">Rat lungworm</name>
    <dbReference type="NCBI Taxonomy" id="6313"/>
    <lineage>
        <taxon>Eukaryota</taxon>
        <taxon>Metazoa</taxon>
        <taxon>Ecdysozoa</taxon>
        <taxon>Nematoda</taxon>
        <taxon>Chromadorea</taxon>
        <taxon>Rhabditida</taxon>
        <taxon>Rhabditina</taxon>
        <taxon>Rhabditomorpha</taxon>
        <taxon>Strongyloidea</taxon>
        <taxon>Metastrongylidae</taxon>
        <taxon>Angiostrongylus</taxon>
    </lineage>
</organism>
<reference evidence="12" key="2">
    <citation type="submission" date="2017-02" db="UniProtKB">
        <authorList>
            <consortium name="WormBaseParasite"/>
        </authorList>
    </citation>
    <scope>IDENTIFICATION</scope>
</reference>
<comment type="subcellular location">
    <subcellularLocation>
        <location evidence="1">Membrane</location>
        <topology evidence="1">Multi-pass membrane protein</topology>
    </subcellularLocation>
</comment>
<dbReference type="GO" id="GO:0051453">
    <property type="term" value="P:regulation of intracellular pH"/>
    <property type="evidence" value="ECO:0007669"/>
    <property type="project" value="TreeGrafter"/>
</dbReference>
<keyword evidence="2" id="KW-0813">Transport</keyword>
<dbReference type="GO" id="GO:0098719">
    <property type="term" value="P:sodium ion import across plasma membrane"/>
    <property type="evidence" value="ECO:0007669"/>
    <property type="project" value="TreeGrafter"/>
</dbReference>